<evidence type="ECO:0000313" key="2">
    <source>
        <dbReference type="Proteomes" id="UP000199501"/>
    </source>
</evidence>
<protein>
    <submittedName>
        <fullName evidence="1">Uncharacterized protein</fullName>
    </submittedName>
</protein>
<dbReference type="EMBL" id="FMZZ01000001">
    <property type="protein sequence ID" value="SDC26579.1"/>
    <property type="molecule type" value="Genomic_DNA"/>
</dbReference>
<dbReference type="STRING" id="1271860.SAMN05216174_101742"/>
<dbReference type="OrthoDB" id="3629104at2"/>
<gene>
    <name evidence="1" type="ORF">SAMN05216174_101742</name>
</gene>
<reference evidence="2" key="1">
    <citation type="submission" date="2016-10" db="EMBL/GenBank/DDBJ databases">
        <authorList>
            <person name="Varghese N."/>
            <person name="Submissions S."/>
        </authorList>
    </citation>
    <scope>NUCLEOTIDE SEQUENCE [LARGE SCALE GENOMIC DNA]</scope>
    <source>
        <strain evidence="2">IBRC-M 10403</strain>
    </source>
</reference>
<evidence type="ECO:0000313" key="1">
    <source>
        <dbReference type="EMBL" id="SDC26579.1"/>
    </source>
</evidence>
<dbReference type="RefSeq" id="WP_091448102.1">
    <property type="nucleotide sequence ID" value="NZ_FMZZ01000001.1"/>
</dbReference>
<dbReference type="Proteomes" id="UP000199501">
    <property type="component" value="Unassembled WGS sequence"/>
</dbReference>
<accession>A0A1G6K6B2</accession>
<proteinExistence type="predicted"/>
<dbReference type="AlphaFoldDB" id="A0A1G6K6B2"/>
<organism evidence="1 2">
    <name type="scientific">Actinokineospora iranica</name>
    <dbReference type="NCBI Taxonomy" id="1271860"/>
    <lineage>
        <taxon>Bacteria</taxon>
        <taxon>Bacillati</taxon>
        <taxon>Actinomycetota</taxon>
        <taxon>Actinomycetes</taxon>
        <taxon>Pseudonocardiales</taxon>
        <taxon>Pseudonocardiaceae</taxon>
        <taxon>Actinokineospora</taxon>
    </lineage>
</organism>
<name>A0A1G6K6B2_9PSEU</name>
<sequence>MTPTCVSCEQGVSHCHGTLIVDILTLDCTDPDCQDLDVARHTLVLDATEIDEPSSSSVSTAA</sequence>
<keyword evidence="2" id="KW-1185">Reference proteome</keyword>